<feature type="domain" description="R13L1/DRL21-like LRR repeat region" evidence="12">
    <location>
        <begin position="921"/>
        <end position="1038"/>
    </location>
</feature>
<sequence length="2337" mass="266417">MVGFGEIIASAVIKELSGKLGSPIWNTIMSQVTFRDDLEAIKSMLSSLQAKLNDAERKSQTDGSVRDLLKKLKAVAYDIEDRLAVYESSSNDGHDGSLRHEWSSFPEKLKSRYNLPREMKKMRRRLEGIKKEMDLTSFKVDGATEEQDSYISRHLEPRRYSSEDTVGRIAEKGRIMDLLLSDEEHSIIPIYGLGGLGKTTLAQMAFSDCTTQIAFEMLAWVYVSEKFDLNAISLSIKQQCNSHTLQYGDSGIHNVAVESILTEKRCLIVLDDLWEENNFKLDELEAMLRLCKKGSKVIVTTRSKKVADRMNKDLQIELGLLPNEDCWTLFRKKARVPTPVPPYVEAMRETIVEKCQGLPLAVKSLGYFLGRMRPTEWEQNLHSNIWAEKDDRFPDNGVIANLKLSYYSMPCSLRLCFAYLSVFPKGSHIQKSSLIQQWIALGFIQPPESIPTEQYAEYCLQELIEMSFLQNVNAATAMSARYTEPQNVLKMHDIVHDLASVIAADEVCIFHASDCSSSNTKNCCRYMYLLNLSEFSRDPILPNTARALHFKDCRKSPKNYSETKFLRILDFSACTINELPDSISHLSLLKYLNVSGLSGTLPKSLSKLHHLQALTLSTNIDLVELPSYICEFLKLQYLDLHGCSKLKKLPDGIHKHKELQHLNLSDCTSLESLPLFSSQSGGLQKLSFLNVSHCSQLVKLSFLEEKLEKQPDHYLPNMVHLNMSFCPKLQELPTGLFKHMRKLLFLNFSGCTSLEDLPEFVEHDAGCSMLEVLDLSGCAKLPALPESSTELRELRCLNLSGCSKLQNFLKLIPRWKFGTLEYLNISGVGAKSDSEAPGTSAEDQSSQDPIKELELGMLQEDIITQGLFRLKYLSIGGFTLYSEQGIARMVDLLTLPNFNVRLQDDGRCSNILILQQILDVTHRQLNIKCLENVVFSEEAKQLELDRMRQFHSLGFEWSLSGMVSSVKQRAVLGNLRPHRNLQSLSIKGYICTEFPDWINKINDTLPDLVKLVFSDINGCNYIPISQLPNLKELEINNMPRLNKIYGTLPNLVKLILSHIERCDHIPVLGNLPNLQELEIYNMPQLHDARIGPCNKLRRLTLVGLPNEATVHLFYDICTHTEVQMVESSHGCDEEMTETGQEFNTLPGCSFRKNEVRRSEELSRGPSTEKGKVKNWFDALLLSIGGARAKKTLASALSHISLVPEESQLSPKLSHGCLEVTSAALPELDYLQIGSCHDLKLHPTPPKSKEYFVKDSSLSLPVDKEDTSSFPSRPYDQYTEGCSHSGQGTAIPPHEHAMQKSIPRLKSKLHIEGSRDQLRQWTELLSTHLDELTITDPLFYNSKYLEEESTVSEHDSLESIYGLPQSCIANLEKINLPPSHQYGLEECSNYDNIVDFVGRIDSQVPYINIGKVGTFSVKPIEEGGIFCSSNIPLLYKHYDGQSSSLVIKNLENLKGSLGEVQELAKYQQVRLVWSRSNFIEDSSMAEDKAVLQKLRPHHDLETIEIEGYRGDEFCYWMMNINSSLPNLVTVKLSNIANCQCLPPLGQLANLEVLHISDMPSVRKVDGHVYGTEKPFRKLRELELSTMKNLEEWLTTTLLLTGHNDHQLSRSEEVFPNLQVLLIANCPRMRFVPGFPRSRECTLEKSYSILLSFEQFIGSSNLALIALKINDSGSSSDIVKFLQGCVNLLYLTIDSCIDLITLPEPIKNCHCLRKLEITNCWNFSVLPEWLGELTFLQKLDIQASKLEYLPQSIQRLTALERLVLNKCNYKLRERCTSREDKEKIKHIKTIDMNEVPLMYLTPSYIMLLQQVTSSQFIDLHIGGLECMIGLREMENLELQTKKELSSLSLEWSYAYADSSDKYASSERGMQNRAVFEKLQPHDSLEILCIKNYAGVDFPRWMSLLPNLVQLKIVGMQFEYLHLDQFQNLKELFLSRVQFAHLHLNGLQNLIELSLSGLKFGHLHIDQLQNLRELKVSGVEFQHLHLERLQNITELKLSEERFERLHIDQLQNLKELKFSSVEFGHLHLERLQSITKLELCKKQFEHLHLVQLENLRQLYLFTVKFECVVLHQLQNLEELHLSQIESQKSNKPVCIECSQPLRKLQKIVMTKIINKGLQISVQGGEGDKNLFPGLQHLEMELCENLRFQPSIPRSTHYIISGEIYFDKFNYRRILGSFLFPSFKQVMGTSIPGSTSRMEIKNTSGLSSERWKSIPHLELLNITELTIDKCVDSCPVPKCILGWKSLQKLEIRRCEDIELLPEWLGEMSCLTELIVETYWMEALHPCIRRLTNLQSLTLITCLNRFKERCKSGDDWINIKHIPHIQITDRNGRTEIISPSCT</sequence>
<feature type="domain" description="NB-ARC" evidence="8">
    <location>
        <begin position="172"/>
        <end position="334"/>
    </location>
</feature>
<dbReference type="KEGG" id="osa:4341646"/>
<evidence type="ECO:0000259" key="12">
    <source>
        <dbReference type="Pfam" id="PF25019"/>
    </source>
</evidence>
<dbReference type="Gene3D" id="1.10.8.430">
    <property type="entry name" value="Helical domain of apoptotic protease-activating factors"/>
    <property type="match status" value="1"/>
</dbReference>
<dbReference type="CDD" id="cd14798">
    <property type="entry name" value="RX-CC_like"/>
    <property type="match status" value="1"/>
</dbReference>
<dbReference type="InterPro" id="IPR027417">
    <property type="entry name" value="P-loop_NTPase"/>
</dbReference>
<evidence type="ECO:0000259" key="9">
    <source>
        <dbReference type="Pfam" id="PF18052"/>
    </source>
</evidence>
<keyword evidence="2" id="KW-0433">Leucine-rich repeat</keyword>
<dbReference type="PANTHER" id="PTHR36766">
    <property type="entry name" value="PLANT BROAD-SPECTRUM MILDEW RESISTANCE PROTEIN RPW8"/>
    <property type="match status" value="1"/>
</dbReference>
<keyword evidence="7" id="KW-0175">Coiled coil</keyword>
<protein>
    <submittedName>
        <fullName evidence="13">Uncharacterized protein</fullName>
    </submittedName>
</protein>
<dbReference type="Pfam" id="PF18052">
    <property type="entry name" value="Rx_N"/>
    <property type="match status" value="1"/>
</dbReference>
<feature type="domain" description="Disease resistance protein winged helix" evidence="10">
    <location>
        <begin position="422"/>
        <end position="499"/>
    </location>
</feature>
<reference evidence="13" key="2">
    <citation type="submission" date="2008-12" db="EMBL/GenBank/DDBJ databases">
        <title>Improved gene annotation of the rice (Oryza sativa) genomes.</title>
        <authorList>
            <person name="Wang J."/>
            <person name="Li R."/>
            <person name="Fan W."/>
            <person name="Huang Q."/>
            <person name="Zhang J."/>
            <person name="Zhou Y."/>
            <person name="Hu Y."/>
            <person name="Zi S."/>
            <person name="Li J."/>
            <person name="Ni P."/>
            <person name="Zheng H."/>
            <person name="Zhang Y."/>
            <person name="Zhao M."/>
            <person name="Hao Q."/>
            <person name="McDermott J."/>
            <person name="Samudrala R."/>
            <person name="Kristiansen K."/>
            <person name="Wong G.K.-S."/>
        </authorList>
    </citation>
    <scope>NUCLEOTIDE SEQUENCE</scope>
</reference>
<dbReference type="InterPro" id="IPR032675">
    <property type="entry name" value="LRR_dom_sf"/>
</dbReference>
<feature type="domain" description="R13L1/DRL21-like LRR repeat region" evidence="12">
    <location>
        <begin position="1816"/>
        <end position="1932"/>
    </location>
</feature>
<dbReference type="Gene3D" id="3.80.10.10">
    <property type="entry name" value="Ribonuclease Inhibitor"/>
    <property type="match status" value="7"/>
</dbReference>
<dbReference type="Gene3D" id="1.20.5.4130">
    <property type="match status" value="1"/>
</dbReference>
<dbReference type="Gene3D" id="1.10.10.10">
    <property type="entry name" value="Winged helix-like DNA-binding domain superfamily/Winged helix DNA-binding domain"/>
    <property type="match status" value="1"/>
</dbReference>
<dbReference type="Proteomes" id="UP000007752">
    <property type="component" value="Chromosome 6"/>
</dbReference>
<feature type="domain" description="Disease resistance R13L4/SHOC-2-like LRR" evidence="11">
    <location>
        <begin position="554"/>
        <end position="762"/>
    </location>
</feature>
<proteinExistence type="inferred from homology"/>
<accession>B9FQ62</accession>
<evidence type="ECO:0000256" key="2">
    <source>
        <dbReference type="ARBA" id="ARBA00022614"/>
    </source>
</evidence>
<evidence type="ECO:0000259" key="11">
    <source>
        <dbReference type="Pfam" id="PF23598"/>
    </source>
</evidence>
<evidence type="ECO:0000259" key="10">
    <source>
        <dbReference type="Pfam" id="PF23559"/>
    </source>
</evidence>
<dbReference type="PANTHER" id="PTHR36766:SF40">
    <property type="entry name" value="DISEASE RESISTANCE PROTEIN RGA3"/>
    <property type="match status" value="1"/>
</dbReference>
<evidence type="ECO:0000313" key="13">
    <source>
        <dbReference type="EMBL" id="EEE66104.1"/>
    </source>
</evidence>
<evidence type="ECO:0000259" key="8">
    <source>
        <dbReference type="Pfam" id="PF00931"/>
    </source>
</evidence>
<dbReference type="GO" id="GO:0005524">
    <property type="term" value="F:ATP binding"/>
    <property type="evidence" value="ECO:0007669"/>
    <property type="project" value="UniProtKB-KW"/>
</dbReference>
<dbReference type="EMBL" id="CM000143">
    <property type="protein sequence ID" value="EEE66104.1"/>
    <property type="molecule type" value="Genomic_DNA"/>
</dbReference>
<dbReference type="FunFam" id="3.40.50.300:FF:001091">
    <property type="entry name" value="Probable disease resistance protein At1g61300"/>
    <property type="match status" value="1"/>
</dbReference>
<dbReference type="SUPFAM" id="SSF52540">
    <property type="entry name" value="P-loop containing nucleoside triphosphate hydrolases"/>
    <property type="match status" value="1"/>
</dbReference>
<dbReference type="GO" id="GO:0009626">
    <property type="term" value="P:plant-type hypersensitive response"/>
    <property type="evidence" value="ECO:0007669"/>
    <property type="project" value="UniProtKB-ARBA"/>
</dbReference>
<dbReference type="GO" id="GO:0002758">
    <property type="term" value="P:innate immune response-activating signaling pathway"/>
    <property type="evidence" value="ECO:0007669"/>
    <property type="project" value="UniProtKB-ARBA"/>
</dbReference>
<dbReference type="FunFam" id="1.10.10.10:FF:000322">
    <property type="entry name" value="Probable disease resistance protein At1g63360"/>
    <property type="match status" value="1"/>
</dbReference>
<evidence type="ECO:0000256" key="5">
    <source>
        <dbReference type="ARBA" id="ARBA00022821"/>
    </source>
</evidence>
<dbReference type="GO" id="GO:0042742">
    <property type="term" value="P:defense response to bacterium"/>
    <property type="evidence" value="ECO:0007669"/>
    <property type="project" value="UniProtKB-ARBA"/>
</dbReference>
<dbReference type="SUPFAM" id="SSF52047">
    <property type="entry name" value="RNI-like"/>
    <property type="match status" value="2"/>
</dbReference>
<keyword evidence="3" id="KW-0677">Repeat</keyword>
<dbReference type="Gene3D" id="3.40.50.300">
    <property type="entry name" value="P-loop containing nucleotide triphosphate hydrolases"/>
    <property type="match status" value="1"/>
</dbReference>
<dbReference type="InterPro" id="IPR056789">
    <property type="entry name" value="LRR_R13L1-DRL21"/>
</dbReference>
<keyword evidence="4" id="KW-0547">Nucleotide-binding</keyword>
<dbReference type="GO" id="GO:0043531">
    <property type="term" value="F:ADP binding"/>
    <property type="evidence" value="ECO:0007669"/>
    <property type="project" value="InterPro"/>
</dbReference>
<dbReference type="PRINTS" id="PR00364">
    <property type="entry name" value="DISEASERSIST"/>
</dbReference>
<name>B9FQ62_ORYSJ</name>
<evidence type="ECO:0000256" key="1">
    <source>
        <dbReference type="ARBA" id="ARBA00008894"/>
    </source>
</evidence>
<comment type="similarity">
    <text evidence="1">Belongs to the disease resistance NB-LRR family.</text>
</comment>
<dbReference type="Pfam" id="PF23559">
    <property type="entry name" value="WHD_DRP"/>
    <property type="match status" value="1"/>
</dbReference>
<dbReference type="HOGENOM" id="CLU_009882_0_0_1"/>
<dbReference type="InterPro" id="IPR036388">
    <property type="entry name" value="WH-like_DNA-bd_sf"/>
</dbReference>
<gene>
    <name evidence="13" type="ORF">OsJ_22137</name>
</gene>
<dbReference type="InterPro" id="IPR041118">
    <property type="entry name" value="Rx_N"/>
</dbReference>
<dbReference type="InterPro" id="IPR038005">
    <property type="entry name" value="RX-like_CC"/>
</dbReference>
<feature type="domain" description="Disease resistance N-terminal" evidence="9">
    <location>
        <begin position="12"/>
        <end position="94"/>
    </location>
</feature>
<dbReference type="SUPFAM" id="SSF52058">
    <property type="entry name" value="L domain-like"/>
    <property type="match status" value="3"/>
</dbReference>
<keyword evidence="6" id="KW-0067">ATP-binding</keyword>
<dbReference type="Pfam" id="PF00931">
    <property type="entry name" value="NB-ARC"/>
    <property type="match status" value="1"/>
</dbReference>
<evidence type="ECO:0000256" key="6">
    <source>
        <dbReference type="ARBA" id="ARBA00022840"/>
    </source>
</evidence>
<dbReference type="OrthoDB" id="608636at2759"/>
<feature type="domain" description="R13L1/DRL21-like LRR repeat region" evidence="12">
    <location>
        <begin position="1441"/>
        <end position="1557"/>
    </location>
</feature>
<dbReference type="InterPro" id="IPR002182">
    <property type="entry name" value="NB-ARC"/>
</dbReference>
<dbReference type="Pfam" id="PF23598">
    <property type="entry name" value="LRR_14"/>
    <property type="match status" value="1"/>
</dbReference>
<dbReference type="InterPro" id="IPR042197">
    <property type="entry name" value="Apaf_helical"/>
</dbReference>
<evidence type="ECO:0000256" key="7">
    <source>
        <dbReference type="ARBA" id="ARBA00023054"/>
    </source>
</evidence>
<reference evidence="13" key="1">
    <citation type="journal article" date="2005" name="PLoS Biol.">
        <title>The genomes of Oryza sativa: a history of duplications.</title>
        <authorList>
            <person name="Yu J."/>
            <person name="Wang J."/>
            <person name="Lin W."/>
            <person name="Li S."/>
            <person name="Li H."/>
            <person name="Zhou J."/>
            <person name="Ni P."/>
            <person name="Dong W."/>
            <person name="Hu S."/>
            <person name="Zeng C."/>
            <person name="Zhang J."/>
            <person name="Zhang Y."/>
            <person name="Li R."/>
            <person name="Xu Z."/>
            <person name="Li S."/>
            <person name="Li X."/>
            <person name="Zheng H."/>
            <person name="Cong L."/>
            <person name="Lin L."/>
            <person name="Yin J."/>
            <person name="Geng J."/>
            <person name="Li G."/>
            <person name="Shi J."/>
            <person name="Liu J."/>
            <person name="Lv H."/>
            <person name="Li J."/>
            <person name="Wang J."/>
            <person name="Deng Y."/>
            <person name="Ran L."/>
            <person name="Shi X."/>
            <person name="Wang X."/>
            <person name="Wu Q."/>
            <person name="Li C."/>
            <person name="Ren X."/>
            <person name="Wang J."/>
            <person name="Wang X."/>
            <person name="Li D."/>
            <person name="Liu D."/>
            <person name="Zhang X."/>
            <person name="Ji Z."/>
            <person name="Zhao W."/>
            <person name="Sun Y."/>
            <person name="Zhang Z."/>
            <person name="Bao J."/>
            <person name="Han Y."/>
            <person name="Dong L."/>
            <person name="Ji J."/>
            <person name="Chen P."/>
            <person name="Wu S."/>
            <person name="Liu J."/>
            <person name="Xiao Y."/>
            <person name="Bu D."/>
            <person name="Tan J."/>
            <person name="Yang L."/>
            <person name="Ye C."/>
            <person name="Zhang J."/>
            <person name="Xu J."/>
            <person name="Zhou Y."/>
            <person name="Yu Y."/>
            <person name="Zhang B."/>
            <person name="Zhuang S."/>
            <person name="Wei H."/>
            <person name="Liu B."/>
            <person name="Lei M."/>
            <person name="Yu H."/>
            <person name="Li Y."/>
            <person name="Xu H."/>
            <person name="Wei S."/>
            <person name="He X."/>
            <person name="Fang L."/>
            <person name="Zhang Z."/>
            <person name="Zhang Y."/>
            <person name="Huang X."/>
            <person name="Su Z."/>
            <person name="Tong W."/>
            <person name="Li J."/>
            <person name="Tong Z."/>
            <person name="Li S."/>
            <person name="Ye J."/>
            <person name="Wang L."/>
            <person name="Fang L."/>
            <person name="Lei T."/>
            <person name="Chen C."/>
            <person name="Chen H."/>
            <person name="Xu Z."/>
            <person name="Li H."/>
            <person name="Huang H."/>
            <person name="Zhang F."/>
            <person name="Xu H."/>
            <person name="Li N."/>
            <person name="Zhao C."/>
            <person name="Li S."/>
            <person name="Dong L."/>
            <person name="Huang Y."/>
            <person name="Li L."/>
            <person name="Xi Y."/>
            <person name="Qi Q."/>
            <person name="Li W."/>
            <person name="Zhang B."/>
            <person name="Hu W."/>
            <person name="Zhang Y."/>
            <person name="Tian X."/>
            <person name="Jiao Y."/>
            <person name="Liang X."/>
            <person name="Jin J."/>
            <person name="Gao L."/>
            <person name="Zheng W."/>
            <person name="Hao B."/>
            <person name="Liu S."/>
            <person name="Wang W."/>
            <person name="Yuan L."/>
            <person name="Cao M."/>
            <person name="McDermott J."/>
            <person name="Samudrala R."/>
            <person name="Wang J."/>
            <person name="Wong G.K."/>
            <person name="Yang H."/>
        </authorList>
    </citation>
    <scope>NUCLEOTIDE SEQUENCE [LARGE SCALE GENOMIC DNA]</scope>
</reference>
<evidence type="ECO:0000256" key="3">
    <source>
        <dbReference type="ARBA" id="ARBA00022737"/>
    </source>
</evidence>
<evidence type="ECO:0000256" key="4">
    <source>
        <dbReference type="ARBA" id="ARBA00022741"/>
    </source>
</evidence>
<dbReference type="Pfam" id="PF25019">
    <property type="entry name" value="LRR_R13L1-DRL21"/>
    <property type="match status" value="3"/>
</dbReference>
<dbReference type="InterPro" id="IPR055414">
    <property type="entry name" value="LRR_R13L4/SHOC2-like"/>
</dbReference>
<dbReference type="InterPro" id="IPR058922">
    <property type="entry name" value="WHD_DRP"/>
</dbReference>
<keyword evidence="5" id="KW-0611">Plant defense</keyword>
<organism evidence="13">
    <name type="scientific">Oryza sativa subsp. japonica</name>
    <name type="common">Rice</name>
    <dbReference type="NCBI Taxonomy" id="39947"/>
    <lineage>
        <taxon>Eukaryota</taxon>
        <taxon>Viridiplantae</taxon>
        <taxon>Streptophyta</taxon>
        <taxon>Embryophyta</taxon>
        <taxon>Tracheophyta</taxon>
        <taxon>Spermatophyta</taxon>
        <taxon>Magnoliopsida</taxon>
        <taxon>Liliopsida</taxon>
        <taxon>Poales</taxon>
        <taxon>Poaceae</taxon>
        <taxon>BOP clade</taxon>
        <taxon>Oryzoideae</taxon>
        <taxon>Oryzeae</taxon>
        <taxon>Oryzinae</taxon>
        <taxon>Oryza</taxon>
        <taxon>Oryza sativa</taxon>
    </lineage>
</organism>